<dbReference type="PANTHER" id="PTHR36973:SF4">
    <property type="entry name" value="NODULATION PROTEIN"/>
    <property type="match status" value="1"/>
</dbReference>
<dbReference type="KEGG" id="ati:AL072_20980"/>
<dbReference type="SUPFAM" id="SSF53335">
    <property type="entry name" value="S-adenosyl-L-methionine-dependent methyltransferases"/>
    <property type="match status" value="1"/>
</dbReference>
<gene>
    <name evidence="2" type="ORF">AL072_20980</name>
</gene>
<dbReference type="GO" id="GO:0008171">
    <property type="term" value="F:O-methyltransferase activity"/>
    <property type="evidence" value="ECO:0007669"/>
    <property type="project" value="TreeGrafter"/>
</dbReference>
<accession>A0AAC8W222</accession>
<feature type="domain" description="Methyltransferase FkbM" evidence="1">
    <location>
        <begin position="91"/>
        <end position="162"/>
    </location>
</feature>
<proteinExistence type="predicted"/>
<dbReference type="Proteomes" id="UP000069935">
    <property type="component" value="Chromosome 3"/>
</dbReference>
<evidence type="ECO:0000259" key="1">
    <source>
        <dbReference type="Pfam" id="PF05050"/>
    </source>
</evidence>
<reference evidence="2 3" key="2">
    <citation type="journal article" date="2016" name="Genome Announc.">
        <title>Complete Genome Sequence of a Strain of Azospirillum thiophilum Isolated from a Sulfide Spring.</title>
        <authorList>
            <person name="Fomenkov A."/>
            <person name="Vincze T."/>
            <person name="Grabovich M."/>
            <person name="Anton B.P."/>
            <person name="Dubinina G."/>
            <person name="Orlova M."/>
            <person name="Belousova E."/>
            <person name="Roberts R.J."/>
        </authorList>
    </citation>
    <scope>NUCLEOTIDE SEQUENCE [LARGE SCALE GENOMIC DNA]</scope>
    <source>
        <strain evidence="2 3">BV-S</strain>
    </source>
</reference>
<dbReference type="PANTHER" id="PTHR36973">
    <property type="entry name" value="SLL1456 PROTEIN-RELATED"/>
    <property type="match status" value="1"/>
</dbReference>
<dbReference type="Pfam" id="PF05050">
    <property type="entry name" value="Methyltransf_21"/>
    <property type="match status" value="1"/>
</dbReference>
<evidence type="ECO:0000313" key="3">
    <source>
        <dbReference type="Proteomes" id="UP000069935"/>
    </source>
</evidence>
<name>A0AAC8W222_9PROT</name>
<dbReference type="EMBL" id="CP012403">
    <property type="protein sequence ID" value="ALG73490.1"/>
    <property type="molecule type" value="Genomic_DNA"/>
</dbReference>
<dbReference type="InterPro" id="IPR053188">
    <property type="entry name" value="FkbM_Methyltransferase"/>
</dbReference>
<dbReference type="InterPro" id="IPR029063">
    <property type="entry name" value="SAM-dependent_MTases_sf"/>
</dbReference>
<dbReference type="Gene3D" id="3.40.50.150">
    <property type="entry name" value="Vaccinia Virus protein VP39"/>
    <property type="match status" value="1"/>
</dbReference>
<evidence type="ECO:0000313" key="2">
    <source>
        <dbReference type="EMBL" id="ALG73490.1"/>
    </source>
</evidence>
<sequence length="386" mass="42709">MVFHIYDGDPDCLDQIASDPALRPFDFNVKPVIFARTNGPVAININYDPFTSSCLELNEEMAGGSSILPDGDYVMGEACRTVRRVEGLGQTLDQVASETGNPIDFLTMDTQGSELDILMGGVDVTKRQLIGFISEVEFEPIYRNQPLFGDIHAWARAQGFRLINLNMAPVDWSPVRLPVGWCGKGELLFGDALFLKTPARIVADHHDPVASLAKAVFIGLVLGQIGYVAECLALMPDDAAMPERLGPRYRMLAHDIAALYKKDRHLFVPSFADIYSEQRSFARFTPTTPINGMWDTDPAETRQRYFAHTDKALFLEAFPRLLSSALTPFEAALAAYEFKRAAALVREYRLKHADLLGRTLGLGTAVDGKALIDLETLRSELAHGLE</sequence>
<protein>
    <recommendedName>
        <fullName evidence="1">Methyltransferase FkbM domain-containing protein</fullName>
    </recommendedName>
</protein>
<keyword evidence="3" id="KW-1185">Reference proteome</keyword>
<organism evidence="2 3">
    <name type="scientific">Azospirillum thiophilum</name>
    <dbReference type="NCBI Taxonomy" id="528244"/>
    <lineage>
        <taxon>Bacteria</taxon>
        <taxon>Pseudomonadati</taxon>
        <taxon>Pseudomonadota</taxon>
        <taxon>Alphaproteobacteria</taxon>
        <taxon>Rhodospirillales</taxon>
        <taxon>Azospirillaceae</taxon>
        <taxon>Azospirillum</taxon>
    </lineage>
</organism>
<dbReference type="InterPro" id="IPR006342">
    <property type="entry name" value="FkbM_mtfrase"/>
</dbReference>
<dbReference type="AlphaFoldDB" id="A0AAC8W222"/>
<reference evidence="3" key="1">
    <citation type="submission" date="2015-12" db="EMBL/GenBank/DDBJ databases">
        <title>Complete Genome Sequence of Azospirillum thiophilum BV-S.</title>
        <authorList>
            <person name="Fomenkov A."/>
            <person name="Vincze T."/>
            <person name="Grabovich M."/>
            <person name="Dubinina G."/>
            <person name="Orlova M."/>
            <person name="Belousova E."/>
            <person name="Roberts R.J."/>
        </authorList>
    </citation>
    <scope>NUCLEOTIDE SEQUENCE [LARGE SCALE GENOMIC DNA]</scope>
    <source>
        <strain evidence="3">BV-S</strain>
    </source>
</reference>